<dbReference type="EMBL" id="AGNK02000087">
    <property type="status" value="NOT_ANNOTATED_CDS"/>
    <property type="molecule type" value="Genomic_DNA"/>
</dbReference>
<dbReference type="Proteomes" id="UP000004995">
    <property type="component" value="Unassembled WGS sequence"/>
</dbReference>
<evidence type="ECO:0000313" key="1">
    <source>
        <dbReference type="EnsemblPlants" id="KQL28428"/>
    </source>
</evidence>
<reference evidence="2" key="1">
    <citation type="journal article" date="2012" name="Nat. Biotechnol.">
        <title>Reference genome sequence of the model plant Setaria.</title>
        <authorList>
            <person name="Bennetzen J.L."/>
            <person name="Schmutz J."/>
            <person name="Wang H."/>
            <person name="Percifield R."/>
            <person name="Hawkins J."/>
            <person name="Pontaroli A.C."/>
            <person name="Estep M."/>
            <person name="Feng L."/>
            <person name="Vaughn J.N."/>
            <person name="Grimwood J."/>
            <person name="Jenkins J."/>
            <person name="Barry K."/>
            <person name="Lindquist E."/>
            <person name="Hellsten U."/>
            <person name="Deshpande S."/>
            <person name="Wang X."/>
            <person name="Wu X."/>
            <person name="Mitros T."/>
            <person name="Triplett J."/>
            <person name="Yang X."/>
            <person name="Ye C.Y."/>
            <person name="Mauro-Herrera M."/>
            <person name="Wang L."/>
            <person name="Li P."/>
            <person name="Sharma M."/>
            <person name="Sharma R."/>
            <person name="Ronald P.C."/>
            <person name="Panaud O."/>
            <person name="Kellogg E.A."/>
            <person name="Brutnell T.P."/>
            <person name="Doust A.N."/>
            <person name="Tuskan G.A."/>
            <person name="Rokhsar D."/>
            <person name="Devos K.M."/>
        </authorList>
    </citation>
    <scope>NUCLEOTIDE SEQUENCE [LARGE SCALE GENOMIC DNA]</scope>
    <source>
        <strain evidence="2">cv. Yugu1</strain>
    </source>
</reference>
<dbReference type="AlphaFoldDB" id="K3YXD1"/>
<evidence type="ECO:0000313" key="2">
    <source>
        <dbReference type="Proteomes" id="UP000004995"/>
    </source>
</evidence>
<dbReference type="EnsemblPlants" id="KQL28428">
    <property type="protein sequence ID" value="KQL28428"/>
    <property type="gene ID" value="SETIT_018927mg"/>
</dbReference>
<keyword evidence="2" id="KW-1185">Reference proteome</keyword>
<dbReference type="InParanoid" id="K3YXD1"/>
<dbReference type="Gramene" id="KQL28428">
    <property type="protein sequence ID" value="KQL28428"/>
    <property type="gene ID" value="SETIT_018927mg"/>
</dbReference>
<accession>K3YXD1</accession>
<proteinExistence type="predicted"/>
<organism evidence="1 2">
    <name type="scientific">Setaria italica</name>
    <name type="common">Foxtail millet</name>
    <name type="synonym">Panicum italicum</name>
    <dbReference type="NCBI Taxonomy" id="4555"/>
    <lineage>
        <taxon>Eukaryota</taxon>
        <taxon>Viridiplantae</taxon>
        <taxon>Streptophyta</taxon>
        <taxon>Embryophyta</taxon>
        <taxon>Tracheophyta</taxon>
        <taxon>Spermatophyta</taxon>
        <taxon>Magnoliopsida</taxon>
        <taxon>Liliopsida</taxon>
        <taxon>Poales</taxon>
        <taxon>Poaceae</taxon>
        <taxon>PACMAD clade</taxon>
        <taxon>Panicoideae</taxon>
        <taxon>Panicodae</taxon>
        <taxon>Paniceae</taxon>
        <taxon>Cenchrinae</taxon>
        <taxon>Setaria</taxon>
    </lineage>
</organism>
<sequence>MWRCPRALCYRGGDRETACERSGFGGFTPLGGGWCCSGTIAEGPAWRWSFRCGVVCFYRFPIDTQGHAWRFR</sequence>
<reference evidence="1" key="2">
    <citation type="submission" date="2018-08" db="UniProtKB">
        <authorList>
            <consortium name="EnsemblPlants"/>
        </authorList>
    </citation>
    <scope>IDENTIFICATION</scope>
    <source>
        <strain evidence="1">Yugu1</strain>
    </source>
</reference>
<protein>
    <submittedName>
        <fullName evidence="1">Uncharacterized protein</fullName>
    </submittedName>
</protein>
<dbReference type="HOGENOM" id="CLU_2726997_0_0_1"/>
<dbReference type="OMA" id="RALCYRG"/>
<name>K3YXD1_SETIT</name>